<dbReference type="PANTHER" id="PTHR24399">
    <property type="entry name" value="ZINC FINGER AND BTB DOMAIN-CONTAINING"/>
    <property type="match status" value="1"/>
</dbReference>
<keyword evidence="14" id="KW-1185">Reference proteome</keyword>
<evidence type="ECO:0000313" key="13">
    <source>
        <dbReference type="EnsemblMetazoa" id="XP_038053866.1"/>
    </source>
</evidence>
<feature type="domain" description="C2H2-type" evidence="12">
    <location>
        <begin position="714"/>
        <end position="736"/>
    </location>
</feature>
<evidence type="ECO:0000256" key="10">
    <source>
        <dbReference type="PROSITE-ProRule" id="PRU00042"/>
    </source>
</evidence>
<dbReference type="RefSeq" id="XP_038053866.1">
    <property type="nucleotide sequence ID" value="XM_038197938.1"/>
</dbReference>
<keyword evidence="9" id="KW-0539">Nucleus</keyword>
<dbReference type="FunFam" id="3.30.160.60:FF:001158">
    <property type="entry name" value="zinc finger protein 22"/>
    <property type="match status" value="1"/>
</dbReference>
<dbReference type="SMART" id="SM00355">
    <property type="entry name" value="ZnF_C2H2"/>
    <property type="match status" value="13"/>
</dbReference>
<keyword evidence="3" id="KW-0677">Repeat</keyword>
<feature type="region of interest" description="Disordered" evidence="11">
    <location>
        <begin position="182"/>
        <end position="210"/>
    </location>
</feature>
<feature type="domain" description="C2H2-type" evidence="12">
    <location>
        <begin position="533"/>
        <end position="560"/>
    </location>
</feature>
<dbReference type="Pfam" id="PF00096">
    <property type="entry name" value="zf-C2H2"/>
    <property type="match status" value="7"/>
</dbReference>
<dbReference type="GO" id="GO:0005654">
    <property type="term" value="C:nucleoplasm"/>
    <property type="evidence" value="ECO:0007669"/>
    <property type="project" value="TreeGrafter"/>
</dbReference>
<dbReference type="FunFam" id="3.30.160.60:FF:000100">
    <property type="entry name" value="Zinc finger 45-like"/>
    <property type="match status" value="1"/>
</dbReference>
<dbReference type="SUPFAM" id="SSF57667">
    <property type="entry name" value="beta-beta-alpha zinc fingers"/>
    <property type="match status" value="6"/>
</dbReference>
<dbReference type="EnsemblMetazoa" id="XM_038197938.1">
    <property type="protein sequence ID" value="XP_038053866.1"/>
    <property type="gene ID" value="LOC119726296"/>
</dbReference>
<dbReference type="PROSITE" id="PS50157">
    <property type="entry name" value="ZINC_FINGER_C2H2_2"/>
    <property type="match status" value="13"/>
</dbReference>
<dbReference type="GO" id="GO:0008270">
    <property type="term" value="F:zinc ion binding"/>
    <property type="evidence" value="ECO:0007669"/>
    <property type="project" value="UniProtKB-KW"/>
</dbReference>
<feature type="compositionally biased region" description="Basic and acidic residues" evidence="11">
    <location>
        <begin position="304"/>
        <end position="313"/>
    </location>
</feature>
<dbReference type="OrthoDB" id="8922241at2759"/>
<feature type="domain" description="C2H2-type" evidence="12">
    <location>
        <begin position="630"/>
        <end position="657"/>
    </location>
</feature>
<sequence>MEPDQSSTSMVMQSLTQASEMDIFEMEGQSMADERDRLLEGTTSEAGDTIVVTAGEDEVAVVMMGESADADYRHSIDQAGDVVPLMSYSDNTMIDSTEAGDTTVVPPSESVDTMVLTSEAGDTMLVTTNEAGDTVLVPTSGTGDTMVFATSAAIDQTLLQPLDLTLPIPGKEVEDGTTVDAVEGGRADEGPADIISETQTGHDSDKELTDGQQGLHITNVDGREIIFICTHGQTFRCKPQAGTQISAAEKEQVMAITPCTCNKSKKPSQGHVQVAVQENDWPLRTRNQKFTCNKCGGRFTQKASLDRHMTAHESDEEGEKDTTEAEMDEADAQSKTNADQPSRKTRMQLRGSNTKALINECKVCGKVFSRLKDFERHEKRHQQYSKQKKTVGSKTKADEAMSKKEYKCSICGMVLENKYKLERHREEHLPSHPSGSLSCKVCSKLFVRPFNLKRHEKTHEEKHQASKLPKSFACKDCPKLFTRKVHLQRHEQLHVKETGMVFSCTLCTETFEDKFSYKNHSKTHTMKKYYREMTCEVCQKVVKGPITLKRHMRTHTKEKPFPCRIGCGSYFSSTSYRRSHEQYHCSAGPDLLCPFCGKVFENKARLITHETREHRDGLDEEGSARKRHTYPCRHCGRVFRFSAVRSRHERIHTNEKPYMCQFCPKAFCHANSLLCHERVHTKERPYKCTVCGKAFSQTTHLTTHMRVHTKEKPYECRYCKQAFAHLGTRKSHERTHKEALELKDIPQEDPKSQHILVSRFQGVSYQSAEENPVIQDSTMQANISTGNPEGTYQDIADPGLQETDHQELQGDPGDIPDSEMQDVTHRIILSHPEHEVQAADVILQLLQSGNRMANFDGLVHIVQSQQQ</sequence>
<organism evidence="13 14">
    <name type="scientific">Patiria miniata</name>
    <name type="common">Bat star</name>
    <name type="synonym">Asterina miniata</name>
    <dbReference type="NCBI Taxonomy" id="46514"/>
    <lineage>
        <taxon>Eukaryota</taxon>
        <taxon>Metazoa</taxon>
        <taxon>Echinodermata</taxon>
        <taxon>Eleutherozoa</taxon>
        <taxon>Asterozoa</taxon>
        <taxon>Asteroidea</taxon>
        <taxon>Valvatacea</taxon>
        <taxon>Valvatida</taxon>
        <taxon>Asterinidae</taxon>
        <taxon>Patiria</taxon>
    </lineage>
</organism>
<dbReference type="GeneID" id="119726296"/>
<evidence type="ECO:0000259" key="12">
    <source>
        <dbReference type="PROSITE" id="PS50157"/>
    </source>
</evidence>
<feature type="domain" description="C2H2-type" evidence="12">
    <location>
        <begin position="290"/>
        <end position="317"/>
    </location>
</feature>
<protein>
    <recommendedName>
        <fullName evidence="12">C2H2-type domain-containing protein</fullName>
    </recommendedName>
</protein>
<comment type="subcellular location">
    <subcellularLocation>
        <location evidence="1">Nucleus</location>
    </subcellularLocation>
</comment>
<dbReference type="Gene3D" id="3.30.160.60">
    <property type="entry name" value="Classic Zinc Finger"/>
    <property type="match status" value="9"/>
</dbReference>
<dbReference type="AlphaFoldDB" id="A0A913ZS07"/>
<keyword evidence="4 10" id="KW-0863">Zinc-finger</keyword>
<keyword evidence="2" id="KW-0479">Metal-binding</keyword>
<dbReference type="GO" id="GO:0000978">
    <property type="term" value="F:RNA polymerase II cis-regulatory region sequence-specific DNA binding"/>
    <property type="evidence" value="ECO:0007669"/>
    <property type="project" value="TreeGrafter"/>
</dbReference>
<feature type="domain" description="C2H2-type" evidence="12">
    <location>
        <begin position="591"/>
        <end position="614"/>
    </location>
</feature>
<proteinExistence type="predicted"/>
<dbReference type="Proteomes" id="UP000887568">
    <property type="component" value="Unplaced"/>
</dbReference>
<evidence type="ECO:0000256" key="3">
    <source>
        <dbReference type="ARBA" id="ARBA00022737"/>
    </source>
</evidence>
<keyword evidence="7" id="KW-0238">DNA-binding</keyword>
<dbReference type="InterPro" id="IPR036236">
    <property type="entry name" value="Znf_C2H2_sf"/>
</dbReference>
<evidence type="ECO:0000256" key="5">
    <source>
        <dbReference type="ARBA" id="ARBA00022833"/>
    </source>
</evidence>
<keyword evidence="6" id="KW-0805">Transcription regulation</keyword>
<feature type="domain" description="C2H2-type" evidence="12">
    <location>
        <begin position="658"/>
        <end position="685"/>
    </location>
</feature>
<feature type="domain" description="C2H2-type" evidence="12">
    <location>
        <begin position="686"/>
        <end position="713"/>
    </location>
</feature>
<keyword evidence="5" id="KW-0862">Zinc</keyword>
<feature type="region of interest" description="Disordered" evidence="11">
    <location>
        <begin position="304"/>
        <end position="350"/>
    </location>
</feature>
<feature type="domain" description="C2H2-type" evidence="12">
    <location>
        <begin position="472"/>
        <end position="499"/>
    </location>
</feature>
<feature type="domain" description="C2H2-type" evidence="12">
    <location>
        <begin position="561"/>
        <end position="589"/>
    </location>
</feature>
<evidence type="ECO:0000256" key="7">
    <source>
        <dbReference type="ARBA" id="ARBA00023125"/>
    </source>
</evidence>
<evidence type="ECO:0000256" key="4">
    <source>
        <dbReference type="ARBA" id="ARBA00022771"/>
    </source>
</evidence>
<evidence type="ECO:0000256" key="1">
    <source>
        <dbReference type="ARBA" id="ARBA00004123"/>
    </source>
</evidence>
<dbReference type="FunFam" id="3.30.160.60:FF:000325">
    <property type="entry name" value="ZFP90 zinc finger protein"/>
    <property type="match status" value="1"/>
</dbReference>
<evidence type="ECO:0000313" key="14">
    <source>
        <dbReference type="Proteomes" id="UP000887568"/>
    </source>
</evidence>
<dbReference type="OMA" id="THERREH"/>
<feature type="domain" description="C2H2-type" evidence="12">
    <location>
        <begin position="502"/>
        <end position="529"/>
    </location>
</feature>
<evidence type="ECO:0000256" key="6">
    <source>
        <dbReference type="ARBA" id="ARBA00023015"/>
    </source>
</evidence>
<dbReference type="RefSeq" id="XP_038053862.1">
    <property type="nucleotide sequence ID" value="XM_038197934.1"/>
</dbReference>
<reference evidence="13" key="1">
    <citation type="submission" date="2022-11" db="UniProtKB">
        <authorList>
            <consortium name="EnsemblMetazoa"/>
        </authorList>
    </citation>
    <scope>IDENTIFICATION</scope>
</reference>
<feature type="domain" description="C2H2-type" evidence="12">
    <location>
        <begin position="406"/>
        <end position="433"/>
    </location>
</feature>
<evidence type="ECO:0000256" key="8">
    <source>
        <dbReference type="ARBA" id="ARBA00023163"/>
    </source>
</evidence>
<dbReference type="PROSITE" id="PS00028">
    <property type="entry name" value="ZINC_FINGER_C2H2_1"/>
    <property type="match status" value="13"/>
</dbReference>
<dbReference type="PANTHER" id="PTHR24399:SF23">
    <property type="entry name" value="C2H2-TYPE DOMAIN-CONTAINING PROTEIN"/>
    <property type="match status" value="1"/>
</dbReference>
<accession>A0A913ZS07</accession>
<evidence type="ECO:0000256" key="9">
    <source>
        <dbReference type="ARBA" id="ARBA00023242"/>
    </source>
</evidence>
<feature type="compositionally biased region" description="Basic and acidic residues" evidence="11">
    <location>
        <begin position="200"/>
        <end position="209"/>
    </location>
</feature>
<dbReference type="FunFam" id="3.30.160.60:FF:001004">
    <property type="entry name" value="Zinc finger protein 426"/>
    <property type="match status" value="1"/>
</dbReference>
<feature type="domain" description="C2H2-type" evidence="12">
    <location>
        <begin position="437"/>
        <end position="464"/>
    </location>
</feature>
<name>A0A913ZS07_PATMI</name>
<keyword evidence="8" id="KW-0804">Transcription</keyword>
<evidence type="ECO:0000256" key="11">
    <source>
        <dbReference type="SAM" id="MobiDB-lite"/>
    </source>
</evidence>
<dbReference type="EnsemblMetazoa" id="XM_038197934.1">
    <property type="protein sequence ID" value="XP_038053862.1"/>
    <property type="gene ID" value="LOC119726288"/>
</dbReference>
<dbReference type="GeneID" id="119726288"/>
<dbReference type="GO" id="GO:0001227">
    <property type="term" value="F:DNA-binding transcription repressor activity, RNA polymerase II-specific"/>
    <property type="evidence" value="ECO:0007669"/>
    <property type="project" value="TreeGrafter"/>
</dbReference>
<dbReference type="InterPro" id="IPR013087">
    <property type="entry name" value="Znf_C2H2_type"/>
</dbReference>
<evidence type="ECO:0000256" key="2">
    <source>
        <dbReference type="ARBA" id="ARBA00022723"/>
    </source>
</evidence>
<feature type="domain" description="C2H2-type" evidence="12">
    <location>
        <begin position="359"/>
        <end position="386"/>
    </location>
</feature>
<feature type="compositionally biased region" description="Acidic residues" evidence="11">
    <location>
        <begin position="314"/>
        <end position="331"/>
    </location>
</feature>